<dbReference type="GO" id="GO:0016740">
    <property type="term" value="F:transferase activity"/>
    <property type="evidence" value="ECO:0007669"/>
    <property type="project" value="UniProtKB-KW"/>
</dbReference>
<dbReference type="Proteomes" id="UP001205566">
    <property type="component" value="Unassembled WGS sequence"/>
</dbReference>
<gene>
    <name evidence="3" type="ORF">HXX02_13190</name>
</gene>
<reference evidence="3" key="1">
    <citation type="thesis" date="2020" institute="Technische Universitat Dresden" country="Dresden, Germany">
        <title>The Agarolytic System of Microbulbifer elongatus PORT2, Isolated from Batu Karas, Pangandaran West Java Indonesia.</title>
        <authorList>
            <person name="Anggraeni S.R."/>
        </authorList>
    </citation>
    <scope>NUCLEOTIDE SEQUENCE</scope>
    <source>
        <strain evidence="3">PORT2</strain>
    </source>
</reference>
<comment type="caution">
    <text evidence="3">The sequence shown here is derived from an EMBL/GenBank/DDBJ whole genome shotgun (WGS) entry which is preliminary data.</text>
</comment>
<dbReference type="InterPro" id="IPR023606">
    <property type="entry name" value="CoA-Trfase_III_dom_1_sf"/>
</dbReference>
<dbReference type="PANTHER" id="PTHR48207">
    <property type="entry name" value="SUCCINATE--HYDROXYMETHYLGLUTARATE COA-TRANSFERASE"/>
    <property type="match status" value="1"/>
</dbReference>
<sequence>MMQPLKGITVLEFSQYLAGPYAGLRLADLGARVIKVERPGSGDACRSLATKDLWVEGDSLLFHTINRNKESFCADLKNPHDLNAVRQLIAQADVMTHNFRPGVMEKIGLDYTSVKALNTQIIYGEVSGYGNEGPWVHKPGQDLLAQAVSGVGWLSGNRSDGPVPLGLAIADMLCGTHLAQGILAALVRRKKLGIGAKVQASLLESMVDFQFEGLTTYLNNGRQLPTRSEIANAHAFLGAPYGIYQTSDHWIAISMGPLGPLAEALQCPALNKSDSEAFSQRDAIKAVLAEHLRTQTTDHCTQTTDHWMARLNAAGIWASEVVDYDQLLHHPAFKAVAMELQVSRPASSADHSSSDKSAVTVNTTRCPLRINGQRFTSAKAAPRLGEDTDHIRNSLRESSNQREAAQ</sequence>
<dbReference type="SUPFAM" id="SSF89796">
    <property type="entry name" value="CoA-transferase family III (CaiB/BaiF)"/>
    <property type="match status" value="1"/>
</dbReference>
<keyword evidence="4" id="KW-1185">Reference proteome</keyword>
<dbReference type="PANTHER" id="PTHR48207:SF4">
    <property type="entry name" value="BLL6097 PROTEIN"/>
    <property type="match status" value="1"/>
</dbReference>
<keyword evidence="1 3" id="KW-0808">Transferase</keyword>
<organism evidence="3 4">
    <name type="scientific">Microbulbifer elongatus</name>
    <dbReference type="NCBI Taxonomy" id="86173"/>
    <lineage>
        <taxon>Bacteria</taxon>
        <taxon>Pseudomonadati</taxon>
        <taxon>Pseudomonadota</taxon>
        <taxon>Gammaproteobacteria</taxon>
        <taxon>Cellvibrionales</taxon>
        <taxon>Microbulbiferaceae</taxon>
        <taxon>Microbulbifer</taxon>
    </lineage>
</organism>
<proteinExistence type="predicted"/>
<feature type="region of interest" description="Disordered" evidence="2">
    <location>
        <begin position="372"/>
        <end position="406"/>
    </location>
</feature>
<evidence type="ECO:0000256" key="2">
    <source>
        <dbReference type="SAM" id="MobiDB-lite"/>
    </source>
</evidence>
<dbReference type="Pfam" id="PF02515">
    <property type="entry name" value="CoA_transf_3"/>
    <property type="match status" value="1"/>
</dbReference>
<dbReference type="Gene3D" id="3.30.1540.10">
    <property type="entry name" value="formyl-coa transferase, domain 3"/>
    <property type="match status" value="1"/>
</dbReference>
<feature type="compositionally biased region" description="Basic and acidic residues" evidence="2">
    <location>
        <begin position="384"/>
        <end position="395"/>
    </location>
</feature>
<dbReference type="InterPro" id="IPR003673">
    <property type="entry name" value="CoA-Trfase_fam_III"/>
</dbReference>
<evidence type="ECO:0000256" key="1">
    <source>
        <dbReference type="ARBA" id="ARBA00022679"/>
    </source>
</evidence>
<accession>A0ABT1P2R3</accession>
<dbReference type="InterPro" id="IPR044855">
    <property type="entry name" value="CoA-Trfase_III_dom3_sf"/>
</dbReference>
<name>A0ABT1P2R3_9GAMM</name>
<dbReference type="InterPro" id="IPR050483">
    <property type="entry name" value="CoA-transferase_III_domain"/>
</dbReference>
<dbReference type="Gene3D" id="3.40.50.10540">
    <property type="entry name" value="Crotonobetainyl-coa:carnitine coa-transferase, domain 1"/>
    <property type="match status" value="1"/>
</dbReference>
<evidence type="ECO:0000313" key="4">
    <source>
        <dbReference type="Proteomes" id="UP001205566"/>
    </source>
</evidence>
<evidence type="ECO:0000313" key="3">
    <source>
        <dbReference type="EMBL" id="MCQ3830403.1"/>
    </source>
</evidence>
<protein>
    <submittedName>
        <fullName evidence="3">CoA transferase</fullName>
    </submittedName>
</protein>
<feature type="compositionally biased region" description="Polar residues" evidence="2">
    <location>
        <begin position="396"/>
        <end position="406"/>
    </location>
</feature>
<dbReference type="EMBL" id="JACASI010000034">
    <property type="protein sequence ID" value="MCQ3830403.1"/>
    <property type="molecule type" value="Genomic_DNA"/>
</dbReference>